<evidence type="ECO:0000259" key="2">
    <source>
        <dbReference type="Pfam" id="PF02120"/>
    </source>
</evidence>
<dbReference type="RefSeq" id="WP_054453894.1">
    <property type="nucleotide sequence ID" value="NZ_LHPH01000007.1"/>
</dbReference>
<feature type="domain" description="Flagellar hook-length control protein-like C-terminal" evidence="2">
    <location>
        <begin position="855"/>
        <end position="933"/>
    </location>
</feature>
<dbReference type="Pfam" id="PF02120">
    <property type="entry name" value="Flg_hook"/>
    <property type="match status" value="1"/>
</dbReference>
<evidence type="ECO:0000256" key="1">
    <source>
        <dbReference type="SAM" id="MobiDB-lite"/>
    </source>
</evidence>
<proteinExistence type="predicted"/>
<dbReference type="InterPro" id="IPR021136">
    <property type="entry name" value="Flagellar_hook_control-like_C"/>
</dbReference>
<keyword evidence="4" id="KW-1185">Reference proteome</keyword>
<dbReference type="EMBL" id="LHPH01000007">
    <property type="protein sequence ID" value="KPH63949.1"/>
    <property type="molecule type" value="Genomic_DNA"/>
</dbReference>
<evidence type="ECO:0000313" key="4">
    <source>
        <dbReference type="Proteomes" id="UP000037848"/>
    </source>
</evidence>
<dbReference type="STRING" id="187330.AMS58_01710"/>
<dbReference type="Proteomes" id="UP000037848">
    <property type="component" value="Unassembled WGS sequence"/>
</dbReference>
<reference evidence="3 4" key="1">
    <citation type="submission" date="2015-08" db="EMBL/GenBank/DDBJ databases">
        <title>Draft Genome Sequence of Pseudoalteromonas porphyrae UCD-SED14.</title>
        <authorList>
            <person name="Coil D.A."/>
            <person name="Jospin G."/>
            <person name="Lee R.D."/>
            <person name="Eisen J.A."/>
        </authorList>
    </citation>
    <scope>NUCLEOTIDE SEQUENCE [LARGE SCALE GENOMIC DNA]</scope>
    <source>
        <strain evidence="3 4">UCD-SED14</strain>
    </source>
</reference>
<gene>
    <name evidence="3" type="ORF">ADS77_08570</name>
</gene>
<feature type="region of interest" description="Disordered" evidence="1">
    <location>
        <begin position="331"/>
        <end position="350"/>
    </location>
</feature>
<dbReference type="AlphaFoldDB" id="A0A0N0M0X2"/>
<protein>
    <recommendedName>
        <fullName evidence="2">Flagellar hook-length control protein-like C-terminal domain-containing protein</fullName>
    </recommendedName>
</protein>
<evidence type="ECO:0000313" key="3">
    <source>
        <dbReference type="EMBL" id="KPH63949.1"/>
    </source>
</evidence>
<dbReference type="Gene3D" id="3.30.750.140">
    <property type="match status" value="1"/>
</dbReference>
<organism evidence="3 4">
    <name type="scientific">Pseudoalteromonas porphyrae</name>
    <dbReference type="NCBI Taxonomy" id="187330"/>
    <lineage>
        <taxon>Bacteria</taxon>
        <taxon>Pseudomonadati</taxon>
        <taxon>Pseudomonadota</taxon>
        <taxon>Gammaproteobacteria</taxon>
        <taxon>Alteromonadales</taxon>
        <taxon>Pseudoalteromonadaceae</taxon>
        <taxon>Pseudoalteromonas</taxon>
    </lineage>
</organism>
<comment type="caution">
    <text evidence="3">The sequence shown here is derived from an EMBL/GenBank/DDBJ whole genome shotgun (WGS) entry which is preliminary data.</text>
</comment>
<dbReference type="PATRIC" id="fig|187330.3.peg.3754"/>
<name>A0A0N0M0X2_9GAMM</name>
<dbReference type="InterPro" id="IPR038610">
    <property type="entry name" value="FliK-like_C_sf"/>
</dbReference>
<accession>A0A0N0M0X2</accession>
<sequence>MNKPTQISLANSLTVNQPAVGATQQTIISGEQTLSAKNIVFAKGSVQIDILVDKHWQTLRLATTQSPEQAQKISSAQVQLSADGKQLTILPTQLNIPLTQHKQLQSLLNFINTGSQLDNKPFPVNVITAPIAKLLISQLHASLPLNKEVAQLLQAEQPLQALINVQDKNFRLTVINRFADNLHQQPISQGKLATWLASLVPLAQLKTVNKSVQLTIPQQKNAFNIPVKTEHVHQLSNTMQKVTLAAVNEQLQIKTHVPSVDLVLKNSLTHTFNSLLSAQHLAKTTALSQANTVTSSPSLSSNSPISSWLQHSFADLKTRIKDAVQYFENKPFTKPSPSFNKDEMSQPPSPRTIKKMELATLLPESLRRINLTALANNNLDPLQADISKGSSLPKHFHSSPPLVQFFQQVKAALNTLTTPIQPAVANTQHAATELPLNKLDSLKTVNTQMPTSSTSNRQTAETGLFLTQTTPNSQTKMGQANTDKGSQITPTEKIQTPVLKEPSIPSSIKDDATVRIPKSVPMNEPLITNSAQSRDKSKIKTPINELVQKPLPIDENKNKSTQTSSHYGTVKNVEVVESNKVTLKPAHAPIHSSIDSMKQSLTANIKTTPQMHNPSIPTLKAPLTVSPIASQLSLPIEAKLLAPLLNMPIEKTPPYTLSHISHSEKNLLSRQILSAKIEQLAQPKFSDNVDLNRLVNQAFSRMIDSQSHQPLTIQREILSIIQPQSLPASALHMSFSQAIEHLTVSILAAPALNTISALTFNGQNSVDALLQVLVPNFKAVNSQKLQEQLLQANSQVLAADLSQIKTALSQVTTTPINQQPDTNPLVQFLLPMRLPPEAAQTEISLGQYKKPSKDKLEAKNVWFVRLNFDYATLGQLQITAELMDKALDCKLLASSQEITAMAHPHIESLRHKLTAHGLQVGELNLSQGAPQHQAFYQSHAIINIKV</sequence>
<feature type="region of interest" description="Disordered" evidence="1">
    <location>
        <begin position="469"/>
        <end position="490"/>
    </location>
</feature>